<dbReference type="InterPro" id="IPR000595">
    <property type="entry name" value="cNMP-bd_dom"/>
</dbReference>
<keyword evidence="3" id="KW-0804">Transcription</keyword>
<dbReference type="GO" id="GO:0005829">
    <property type="term" value="C:cytosol"/>
    <property type="evidence" value="ECO:0007669"/>
    <property type="project" value="TreeGrafter"/>
</dbReference>
<dbReference type="CDD" id="cd00038">
    <property type="entry name" value="CAP_ED"/>
    <property type="match status" value="1"/>
</dbReference>
<feature type="domain" description="Cyclic nucleotide-binding" evidence="4">
    <location>
        <begin position="17"/>
        <end position="83"/>
    </location>
</feature>
<dbReference type="InterPro" id="IPR012318">
    <property type="entry name" value="HTH_CRP"/>
</dbReference>
<dbReference type="SUPFAM" id="SSF51206">
    <property type="entry name" value="cAMP-binding domain-like"/>
    <property type="match status" value="1"/>
</dbReference>
<keyword evidence="7" id="KW-1185">Reference proteome</keyword>
<dbReference type="Proteomes" id="UP000094769">
    <property type="component" value="Unassembled WGS sequence"/>
</dbReference>
<dbReference type="Pfam" id="PF00027">
    <property type="entry name" value="cNMP_binding"/>
    <property type="match status" value="1"/>
</dbReference>
<dbReference type="PANTHER" id="PTHR24567">
    <property type="entry name" value="CRP FAMILY TRANSCRIPTIONAL REGULATORY PROTEIN"/>
    <property type="match status" value="1"/>
</dbReference>
<name>A0A7Z1AG09_9GAMM</name>
<evidence type="ECO:0000259" key="5">
    <source>
        <dbReference type="PROSITE" id="PS51063"/>
    </source>
</evidence>
<dbReference type="OrthoDB" id="9776746at2"/>
<evidence type="ECO:0000259" key="4">
    <source>
        <dbReference type="PROSITE" id="PS50042"/>
    </source>
</evidence>
<dbReference type="CDD" id="cd00092">
    <property type="entry name" value="HTH_CRP"/>
    <property type="match status" value="1"/>
</dbReference>
<dbReference type="EMBL" id="MARB01000005">
    <property type="protein sequence ID" value="ODJ88526.1"/>
    <property type="molecule type" value="Genomic_DNA"/>
</dbReference>
<dbReference type="InterPro" id="IPR014710">
    <property type="entry name" value="RmlC-like_jellyroll"/>
</dbReference>
<gene>
    <name evidence="6" type="primary">ntcA</name>
    <name evidence="6" type="ORF">CODIS_10720</name>
</gene>
<sequence length="226" mass="25498">MITDPAVIDELIRQFHFLQCADADFVRHFFASTKIIHLPADEPICQQGMQCSHLALVIEGTARIYKIGENGREITLYRIGPGESCILTASCIMSQKPFPAFAVSEQPIQAVIISTSDVVRWSNSEQAWRDYLFRLISERLSDVISVVEEVAFRRVDRRLAGYLLQNTDNGSNRMQVTHQSIASDLGTSREVVSRILKDFEQQGLISITRGAITLEDRDHLNDKSTE</sequence>
<dbReference type="InterPro" id="IPR050397">
    <property type="entry name" value="Env_Response_Regulators"/>
</dbReference>
<dbReference type="PROSITE" id="PS51063">
    <property type="entry name" value="HTH_CRP_2"/>
    <property type="match status" value="1"/>
</dbReference>
<dbReference type="GO" id="GO:0003700">
    <property type="term" value="F:DNA-binding transcription factor activity"/>
    <property type="evidence" value="ECO:0007669"/>
    <property type="project" value="TreeGrafter"/>
</dbReference>
<dbReference type="Pfam" id="PF13545">
    <property type="entry name" value="HTH_Crp_2"/>
    <property type="match status" value="1"/>
</dbReference>
<protein>
    <submittedName>
        <fullName evidence="6">Global nitrogen regulator</fullName>
    </submittedName>
</protein>
<proteinExistence type="predicted"/>
<organism evidence="6 7">
    <name type="scientific">Candidatus Thiodiazotropha endolucinida</name>
    <dbReference type="NCBI Taxonomy" id="1655433"/>
    <lineage>
        <taxon>Bacteria</taxon>
        <taxon>Pseudomonadati</taxon>
        <taxon>Pseudomonadota</taxon>
        <taxon>Gammaproteobacteria</taxon>
        <taxon>Chromatiales</taxon>
        <taxon>Sedimenticolaceae</taxon>
        <taxon>Candidatus Thiodiazotropha</taxon>
    </lineage>
</organism>
<dbReference type="PANTHER" id="PTHR24567:SF74">
    <property type="entry name" value="HTH-TYPE TRANSCRIPTIONAL REGULATOR ARCR"/>
    <property type="match status" value="1"/>
</dbReference>
<keyword evidence="2" id="KW-0238">DNA-binding</keyword>
<evidence type="ECO:0000256" key="2">
    <source>
        <dbReference type="ARBA" id="ARBA00023125"/>
    </source>
</evidence>
<dbReference type="AlphaFoldDB" id="A0A7Z1AG09"/>
<evidence type="ECO:0000256" key="3">
    <source>
        <dbReference type="ARBA" id="ARBA00023163"/>
    </source>
</evidence>
<dbReference type="Gene3D" id="2.60.120.10">
    <property type="entry name" value="Jelly Rolls"/>
    <property type="match status" value="1"/>
</dbReference>
<dbReference type="InterPro" id="IPR036390">
    <property type="entry name" value="WH_DNA-bd_sf"/>
</dbReference>
<comment type="caution">
    <text evidence="6">The sequence shown here is derived from an EMBL/GenBank/DDBJ whole genome shotgun (WGS) entry which is preliminary data.</text>
</comment>
<evidence type="ECO:0000313" key="7">
    <source>
        <dbReference type="Proteomes" id="UP000094769"/>
    </source>
</evidence>
<dbReference type="InterPro" id="IPR018490">
    <property type="entry name" value="cNMP-bd_dom_sf"/>
</dbReference>
<keyword evidence="1" id="KW-0805">Transcription regulation</keyword>
<dbReference type="InterPro" id="IPR036388">
    <property type="entry name" value="WH-like_DNA-bd_sf"/>
</dbReference>
<evidence type="ECO:0000313" key="6">
    <source>
        <dbReference type="EMBL" id="ODJ88526.1"/>
    </source>
</evidence>
<reference evidence="6 7" key="1">
    <citation type="submission" date="2016-06" db="EMBL/GenBank/DDBJ databases">
        <title>Genome sequence of endosymbiont of Candidatus Endolucinida thiodiazotropha.</title>
        <authorList>
            <person name="Poehlein A."/>
            <person name="Koenig S."/>
            <person name="Heiden S.E."/>
            <person name="Thuermer A."/>
            <person name="Voget S."/>
            <person name="Daniel R."/>
            <person name="Markert S."/>
            <person name="Gros O."/>
            <person name="Schweder T."/>
        </authorList>
    </citation>
    <scope>NUCLEOTIDE SEQUENCE [LARGE SCALE GENOMIC DNA]</scope>
    <source>
        <strain evidence="6 7">COS</strain>
    </source>
</reference>
<dbReference type="PRINTS" id="PR00034">
    <property type="entry name" value="HTHCRP"/>
</dbReference>
<dbReference type="Gene3D" id="1.10.10.10">
    <property type="entry name" value="Winged helix-like DNA-binding domain superfamily/Winged helix DNA-binding domain"/>
    <property type="match status" value="1"/>
</dbReference>
<accession>A0A7Z1AG09</accession>
<dbReference type="PROSITE" id="PS50042">
    <property type="entry name" value="CNMP_BINDING_3"/>
    <property type="match status" value="1"/>
</dbReference>
<dbReference type="SMART" id="SM00419">
    <property type="entry name" value="HTH_CRP"/>
    <property type="match status" value="1"/>
</dbReference>
<dbReference type="GO" id="GO:0003677">
    <property type="term" value="F:DNA binding"/>
    <property type="evidence" value="ECO:0007669"/>
    <property type="project" value="UniProtKB-KW"/>
</dbReference>
<dbReference type="SUPFAM" id="SSF46785">
    <property type="entry name" value="Winged helix' DNA-binding domain"/>
    <property type="match status" value="1"/>
</dbReference>
<feature type="domain" description="HTH crp-type" evidence="5">
    <location>
        <begin position="153"/>
        <end position="218"/>
    </location>
</feature>
<dbReference type="RefSeq" id="WP_069121827.1">
    <property type="nucleotide sequence ID" value="NZ_MARB01000005.1"/>
</dbReference>
<evidence type="ECO:0000256" key="1">
    <source>
        <dbReference type="ARBA" id="ARBA00023015"/>
    </source>
</evidence>